<name>A0A517YV29_9BACT</name>
<protein>
    <recommendedName>
        <fullName evidence="4">Small basic protein</fullName>
    </recommendedName>
</protein>
<dbReference type="OrthoDB" id="291303at2"/>
<organism evidence="2 3">
    <name type="scientific">Poriferisphaera corsica</name>
    <dbReference type="NCBI Taxonomy" id="2528020"/>
    <lineage>
        <taxon>Bacteria</taxon>
        <taxon>Pseudomonadati</taxon>
        <taxon>Planctomycetota</taxon>
        <taxon>Phycisphaerae</taxon>
        <taxon>Phycisphaerales</taxon>
        <taxon>Phycisphaeraceae</taxon>
        <taxon>Poriferisphaera</taxon>
    </lineage>
</organism>
<dbReference type="InterPro" id="IPR026405">
    <property type="entry name" value="Chlam/Ver/Plancto_rRNA"/>
</dbReference>
<dbReference type="NCBIfam" id="TIGR04137">
    <property type="entry name" value="Chlam_Ver_rRNA"/>
    <property type="match status" value="1"/>
</dbReference>
<dbReference type="RefSeq" id="WP_145077628.1">
    <property type="nucleotide sequence ID" value="NZ_CP036425.1"/>
</dbReference>
<keyword evidence="3" id="KW-1185">Reference proteome</keyword>
<dbReference type="Proteomes" id="UP000317369">
    <property type="component" value="Chromosome"/>
</dbReference>
<reference evidence="2 3" key="1">
    <citation type="submission" date="2019-02" db="EMBL/GenBank/DDBJ databases">
        <title>Deep-cultivation of Planctomycetes and their phenomic and genomic characterization uncovers novel biology.</title>
        <authorList>
            <person name="Wiegand S."/>
            <person name="Jogler M."/>
            <person name="Boedeker C."/>
            <person name="Pinto D."/>
            <person name="Vollmers J."/>
            <person name="Rivas-Marin E."/>
            <person name="Kohn T."/>
            <person name="Peeters S.H."/>
            <person name="Heuer A."/>
            <person name="Rast P."/>
            <person name="Oberbeckmann S."/>
            <person name="Bunk B."/>
            <person name="Jeske O."/>
            <person name="Meyerdierks A."/>
            <person name="Storesund J.E."/>
            <person name="Kallscheuer N."/>
            <person name="Luecker S."/>
            <person name="Lage O.M."/>
            <person name="Pohl T."/>
            <person name="Merkel B.J."/>
            <person name="Hornburger P."/>
            <person name="Mueller R.-W."/>
            <person name="Bruemmer F."/>
            <person name="Labrenz M."/>
            <person name="Spormann A.M."/>
            <person name="Op den Camp H."/>
            <person name="Overmann J."/>
            <person name="Amann R."/>
            <person name="Jetten M.S.M."/>
            <person name="Mascher T."/>
            <person name="Medema M.H."/>
            <person name="Devos D.P."/>
            <person name="Kaster A.-K."/>
            <person name="Ovreas L."/>
            <person name="Rohde M."/>
            <person name="Galperin M.Y."/>
            <person name="Jogler C."/>
        </authorList>
    </citation>
    <scope>NUCLEOTIDE SEQUENCE [LARGE SCALE GENOMIC DNA]</scope>
    <source>
        <strain evidence="2 3">KS4</strain>
    </source>
</reference>
<dbReference type="AlphaFoldDB" id="A0A517YV29"/>
<accession>A0A517YV29</accession>
<evidence type="ECO:0000313" key="2">
    <source>
        <dbReference type="EMBL" id="QDU34076.1"/>
    </source>
</evidence>
<evidence type="ECO:0008006" key="4">
    <source>
        <dbReference type="Google" id="ProtNLM"/>
    </source>
</evidence>
<gene>
    <name evidence="2" type="ORF">KS4_21380</name>
</gene>
<feature type="region of interest" description="Disordered" evidence="1">
    <location>
        <begin position="33"/>
        <end position="59"/>
    </location>
</feature>
<dbReference type="EMBL" id="CP036425">
    <property type="protein sequence ID" value="QDU34076.1"/>
    <property type="molecule type" value="Genomic_DNA"/>
</dbReference>
<sequence>MSIDPSLKSGSGLAKHRNVLTRAERIEKLVKNGKFDTNSGDPLGLPKVGSRKLVTGKKK</sequence>
<evidence type="ECO:0000313" key="3">
    <source>
        <dbReference type="Proteomes" id="UP000317369"/>
    </source>
</evidence>
<proteinExistence type="predicted"/>
<evidence type="ECO:0000256" key="1">
    <source>
        <dbReference type="SAM" id="MobiDB-lite"/>
    </source>
</evidence>
<dbReference type="KEGG" id="pcor:KS4_21380"/>